<dbReference type="AlphaFoldDB" id="A0A9P3LIV0"/>
<dbReference type="OrthoDB" id="10006218at2759"/>
<sequence length="145" mass="15930">MAIFGTNGVVVHAQKHPRLIHLLGVLLFLNMLIILPSWKPVTSLHITSYLPNNLENDGGKWVCGIDAIVEQQHLSAVYSFGGNYNRSSGGAVLALAPHCEVWGFDFSVAVLGLEAHPAHFFSYKHNSAHLAPLEVTLLELMHQNQ</sequence>
<comment type="caution">
    <text evidence="2">The sequence shown here is derived from an EMBL/GenBank/DDBJ whole genome shotgun (WGS) entry which is preliminary data.</text>
</comment>
<evidence type="ECO:0000256" key="1">
    <source>
        <dbReference type="SAM" id="Phobius"/>
    </source>
</evidence>
<name>A0A9P3LIV0_9APHY</name>
<gene>
    <name evidence="2" type="ORF">PsYK624_131190</name>
</gene>
<keyword evidence="3" id="KW-1185">Reference proteome</keyword>
<feature type="transmembrane region" description="Helical" evidence="1">
    <location>
        <begin position="19"/>
        <end position="38"/>
    </location>
</feature>
<accession>A0A9P3LIV0</accession>
<dbReference type="Proteomes" id="UP000703269">
    <property type="component" value="Unassembled WGS sequence"/>
</dbReference>
<keyword evidence="1" id="KW-0812">Transmembrane</keyword>
<evidence type="ECO:0000313" key="2">
    <source>
        <dbReference type="EMBL" id="GJE96911.1"/>
    </source>
</evidence>
<reference evidence="2 3" key="1">
    <citation type="submission" date="2021-08" db="EMBL/GenBank/DDBJ databases">
        <title>Draft Genome Sequence of Phanerochaete sordida strain YK-624.</title>
        <authorList>
            <person name="Mori T."/>
            <person name="Dohra H."/>
            <person name="Suzuki T."/>
            <person name="Kawagishi H."/>
            <person name="Hirai H."/>
        </authorList>
    </citation>
    <scope>NUCLEOTIDE SEQUENCE [LARGE SCALE GENOMIC DNA]</scope>
    <source>
        <strain evidence="2 3">YK-624</strain>
    </source>
</reference>
<evidence type="ECO:0000313" key="3">
    <source>
        <dbReference type="Proteomes" id="UP000703269"/>
    </source>
</evidence>
<keyword evidence="1" id="KW-0472">Membrane</keyword>
<proteinExistence type="predicted"/>
<dbReference type="EMBL" id="BPQB01000065">
    <property type="protein sequence ID" value="GJE96911.1"/>
    <property type="molecule type" value="Genomic_DNA"/>
</dbReference>
<keyword evidence="1" id="KW-1133">Transmembrane helix</keyword>
<organism evidence="2 3">
    <name type="scientific">Phanerochaete sordida</name>
    <dbReference type="NCBI Taxonomy" id="48140"/>
    <lineage>
        <taxon>Eukaryota</taxon>
        <taxon>Fungi</taxon>
        <taxon>Dikarya</taxon>
        <taxon>Basidiomycota</taxon>
        <taxon>Agaricomycotina</taxon>
        <taxon>Agaricomycetes</taxon>
        <taxon>Polyporales</taxon>
        <taxon>Phanerochaetaceae</taxon>
        <taxon>Phanerochaete</taxon>
    </lineage>
</organism>
<protein>
    <submittedName>
        <fullName evidence="2">Uncharacterized protein</fullName>
    </submittedName>
</protein>